<proteinExistence type="predicted"/>
<protein>
    <submittedName>
        <fullName evidence="1">Antibiotic biosynthesis monooxygenase</fullName>
    </submittedName>
</protein>
<gene>
    <name evidence="1" type="ORF">SE17_10105</name>
</gene>
<dbReference type="Proteomes" id="UP000050509">
    <property type="component" value="Unassembled WGS sequence"/>
</dbReference>
<keyword evidence="1" id="KW-0560">Oxidoreductase</keyword>
<comment type="caution">
    <text evidence="1">The sequence shown here is derived from an EMBL/GenBank/DDBJ whole genome shotgun (WGS) entry which is preliminary data.</text>
</comment>
<dbReference type="PATRIC" id="fig|186479.3.peg.5701"/>
<evidence type="ECO:0000313" key="1">
    <source>
        <dbReference type="EMBL" id="KPV53362.1"/>
    </source>
</evidence>
<dbReference type="EMBL" id="LJCR01000277">
    <property type="protein sequence ID" value="KPV53362.1"/>
    <property type="molecule type" value="Genomic_DNA"/>
</dbReference>
<dbReference type="GO" id="GO:0004497">
    <property type="term" value="F:monooxygenase activity"/>
    <property type="evidence" value="ECO:0007669"/>
    <property type="project" value="UniProtKB-KW"/>
</dbReference>
<name>A0A0P9F9M3_9CHLR</name>
<reference evidence="1 2" key="1">
    <citation type="submission" date="2015-09" db="EMBL/GenBank/DDBJ databases">
        <title>Draft genome sequence of Kouleothrix aurantiaca JCM 19913.</title>
        <authorList>
            <person name="Hemp J."/>
        </authorList>
    </citation>
    <scope>NUCLEOTIDE SEQUENCE [LARGE SCALE GENOMIC DNA]</scope>
    <source>
        <strain evidence="1 2">COM-B</strain>
    </source>
</reference>
<dbReference type="SUPFAM" id="SSF54909">
    <property type="entry name" value="Dimeric alpha+beta barrel"/>
    <property type="match status" value="1"/>
</dbReference>
<evidence type="ECO:0000313" key="2">
    <source>
        <dbReference type="Proteomes" id="UP000050509"/>
    </source>
</evidence>
<dbReference type="Gene3D" id="3.30.70.100">
    <property type="match status" value="1"/>
</dbReference>
<dbReference type="AlphaFoldDB" id="A0A0P9F9M3"/>
<dbReference type="InterPro" id="IPR011008">
    <property type="entry name" value="Dimeric_a/b-barrel"/>
</dbReference>
<accession>A0A0P9F9M3</accession>
<sequence length="62" mass="7551">QGHELQRCLESPAKYLLLVRWERLEDHTLGFRGSPEYQEWKRLLHHFYDPFPTVEHFTAVEL</sequence>
<keyword evidence="1" id="KW-0503">Monooxygenase</keyword>
<feature type="non-terminal residue" evidence="1">
    <location>
        <position position="1"/>
    </location>
</feature>
<organism evidence="1 2">
    <name type="scientific">Kouleothrix aurantiaca</name>
    <dbReference type="NCBI Taxonomy" id="186479"/>
    <lineage>
        <taxon>Bacteria</taxon>
        <taxon>Bacillati</taxon>
        <taxon>Chloroflexota</taxon>
        <taxon>Chloroflexia</taxon>
        <taxon>Chloroflexales</taxon>
        <taxon>Roseiflexineae</taxon>
        <taxon>Roseiflexaceae</taxon>
        <taxon>Kouleothrix</taxon>
    </lineage>
</organism>
<keyword evidence="2" id="KW-1185">Reference proteome</keyword>